<accession>A0A5N8W5S8</accession>
<keyword evidence="2" id="KW-0436">Ligase</keyword>
<dbReference type="EMBL" id="VJZE01000142">
    <property type="protein sequence ID" value="MPY42266.1"/>
    <property type="molecule type" value="Genomic_DNA"/>
</dbReference>
<dbReference type="PANTHER" id="PTHR43201">
    <property type="entry name" value="ACYL-COA SYNTHETASE"/>
    <property type="match status" value="1"/>
</dbReference>
<keyword evidence="8" id="KW-1185">Reference proteome</keyword>
<dbReference type="InterPro" id="IPR025110">
    <property type="entry name" value="AMP-bd_C"/>
</dbReference>
<evidence type="ECO:0000256" key="3">
    <source>
        <dbReference type="ARBA" id="ARBA00022741"/>
    </source>
</evidence>
<dbReference type="Pfam" id="PF00501">
    <property type="entry name" value="AMP-binding"/>
    <property type="match status" value="1"/>
</dbReference>
<evidence type="ECO:0000256" key="1">
    <source>
        <dbReference type="ARBA" id="ARBA00006432"/>
    </source>
</evidence>
<evidence type="ECO:0000256" key="2">
    <source>
        <dbReference type="ARBA" id="ARBA00022598"/>
    </source>
</evidence>
<dbReference type="InterPro" id="IPR045851">
    <property type="entry name" value="AMP-bd_C_sf"/>
</dbReference>
<dbReference type="Gene3D" id="3.40.50.980">
    <property type="match status" value="2"/>
</dbReference>
<comment type="caution">
    <text evidence="7">The sequence shown here is derived from an EMBL/GenBank/DDBJ whole genome shotgun (WGS) entry which is preliminary data.</text>
</comment>
<dbReference type="Pfam" id="PF13193">
    <property type="entry name" value="AMP-binding_C"/>
    <property type="match status" value="1"/>
</dbReference>
<dbReference type="InterPro" id="IPR020845">
    <property type="entry name" value="AMP-binding_CS"/>
</dbReference>
<dbReference type="SUPFAM" id="SSF56801">
    <property type="entry name" value="Acetyl-CoA synthetase-like"/>
    <property type="match status" value="1"/>
</dbReference>
<keyword evidence="3" id="KW-0547">Nucleotide-binding</keyword>
<dbReference type="GO" id="GO:0031956">
    <property type="term" value="F:medium-chain fatty acid-CoA ligase activity"/>
    <property type="evidence" value="ECO:0007669"/>
    <property type="project" value="TreeGrafter"/>
</dbReference>
<dbReference type="Gene3D" id="2.30.38.10">
    <property type="entry name" value="Luciferase, Domain 3"/>
    <property type="match status" value="1"/>
</dbReference>
<sequence>MPRPSSNGAVPWPADVARRYVDKGYWQGRTIGDRLHEAADATPDAVALVDGSEHLTCLTYRQLAERADAVALRLAALGLRPDDRLVVQLPGTAEFVILTYACLRLGVIPVMALPGHRKHEVGHLVEHSEAVAIAVPDVLKDHDHQAMASELAAEHPALQHLLVLGDKVGDGAVDLRELCRAPGTPADRAAVDAYRPDSRSIAVFLLSGGTTGLPKLIARTHDDYLYNARRSAEVCGLGPDTVYFAALPLGHNFPLACPGLLGTLLNGGRVVLGSPNPDKAFELIEREGVTVTAVVPAIAQRWLDHHRDHPGADLSSLRLLQVGGSRLADQVARRVRTELGCTLQQVFGMAEGLLNYTRPDDPEDVICTTQGRPMCEDDELLVVDELGQPVPEGTPGVLLTRGPYTPRGYYRAEEQNARAFTPDGWYRTGDIVRLRPDGNLVVEGRDKDMIIRGGENISAEEIENFAYQTPGIARAAAVAMPDAALGERVCLYVVPEADRTVTLGDVHRVMEGAHAARFKFPERLVTVPELATTKVGKIDKKALRADIARRLAAEGVFDGR</sequence>
<evidence type="ECO:0000259" key="5">
    <source>
        <dbReference type="Pfam" id="PF00501"/>
    </source>
</evidence>
<evidence type="ECO:0000259" key="6">
    <source>
        <dbReference type="Pfam" id="PF13193"/>
    </source>
</evidence>
<dbReference type="InterPro" id="IPR000873">
    <property type="entry name" value="AMP-dep_synth/lig_dom"/>
</dbReference>
<proteinExistence type="inferred from homology"/>
<dbReference type="Gene3D" id="3.30.300.30">
    <property type="match status" value="1"/>
</dbReference>
<dbReference type="PROSITE" id="PS00455">
    <property type="entry name" value="AMP_BINDING"/>
    <property type="match status" value="1"/>
</dbReference>
<dbReference type="OrthoDB" id="9803968at2"/>
<comment type="similarity">
    <text evidence="1">Belongs to the ATP-dependent AMP-binding enzyme family.</text>
</comment>
<dbReference type="PANTHER" id="PTHR43201:SF5">
    <property type="entry name" value="MEDIUM-CHAIN ACYL-COA LIGASE ACSF2, MITOCHONDRIAL"/>
    <property type="match status" value="1"/>
</dbReference>
<evidence type="ECO:0000313" key="7">
    <source>
        <dbReference type="EMBL" id="MPY42266.1"/>
    </source>
</evidence>
<dbReference type="Proteomes" id="UP000326979">
    <property type="component" value="Unassembled WGS sequence"/>
</dbReference>
<evidence type="ECO:0000256" key="4">
    <source>
        <dbReference type="ARBA" id="ARBA00022840"/>
    </source>
</evidence>
<dbReference type="GO" id="GO:0006631">
    <property type="term" value="P:fatty acid metabolic process"/>
    <property type="evidence" value="ECO:0007669"/>
    <property type="project" value="TreeGrafter"/>
</dbReference>
<dbReference type="FunFam" id="2.30.38.10:FF:000003">
    <property type="entry name" value="Vibriobactin-specific 2,3-dihydroxybenzoate-AMP ligase"/>
    <property type="match status" value="1"/>
</dbReference>
<gene>
    <name evidence="7" type="ORF">FNH04_20850</name>
</gene>
<evidence type="ECO:0000313" key="8">
    <source>
        <dbReference type="Proteomes" id="UP000326979"/>
    </source>
</evidence>
<name>A0A5N8W5S8_9ACTN</name>
<feature type="domain" description="AMP-binding enzyme C-terminal" evidence="6">
    <location>
        <begin position="461"/>
        <end position="537"/>
    </location>
</feature>
<protein>
    <submittedName>
        <fullName evidence="7">(2,3-dihydroxybenzoyl)adenylate synthase</fullName>
    </submittedName>
</protein>
<feature type="domain" description="AMP-dependent synthetase/ligase" evidence="5">
    <location>
        <begin position="36"/>
        <end position="410"/>
    </location>
</feature>
<dbReference type="GO" id="GO:0005524">
    <property type="term" value="F:ATP binding"/>
    <property type="evidence" value="ECO:0007669"/>
    <property type="project" value="UniProtKB-KW"/>
</dbReference>
<dbReference type="AlphaFoldDB" id="A0A5N8W5S8"/>
<keyword evidence="4" id="KW-0067">ATP-binding</keyword>
<dbReference type="RefSeq" id="WP_152786437.1">
    <property type="nucleotide sequence ID" value="NZ_BAABEQ010000007.1"/>
</dbReference>
<organism evidence="7 8">
    <name type="scientific">Streptomyces phyllanthi</name>
    <dbReference type="NCBI Taxonomy" id="1803180"/>
    <lineage>
        <taxon>Bacteria</taxon>
        <taxon>Bacillati</taxon>
        <taxon>Actinomycetota</taxon>
        <taxon>Actinomycetes</taxon>
        <taxon>Kitasatosporales</taxon>
        <taxon>Streptomycetaceae</taxon>
        <taxon>Streptomyces</taxon>
    </lineage>
</organism>
<reference evidence="7 8" key="1">
    <citation type="submission" date="2019-07" db="EMBL/GenBank/DDBJ databases">
        <title>New species of Amycolatopsis and Streptomyces.</title>
        <authorList>
            <person name="Duangmal K."/>
            <person name="Teo W.F.A."/>
            <person name="Lipun K."/>
        </authorList>
    </citation>
    <scope>NUCLEOTIDE SEQUENCE [LARGE SCALE GENOMIC DNA]</scope>
    <source>
        <strain evidence="7 8">TISTR 2346</strain>
    </source>
</reference>